<name>A0A9D4DHI3_DREPO</name>
<organism evidence="1 2">
    <name type="scientific">Dreissena polymorpha</name>
    <name type="common">Zebra mussel</name>
    <name type="synonym">Mytilus polymorpha</name>
    <dbReference type="NCBI Taxonomy" id="45954"/>
    <lineage>
        <taxon>Eukaryota</taxon>
        <taxon>Metazoa</taxon>
        <taxon>Spiralia</taxon>
        <taxon>Lophotrochozoa</taxon>
        <taxon>Mollusca</taxon>
        <taxon>Bivalvia</taxon>
        <taxon>Autobranchia</taxon>
        <taxon>Heteroconchia</taxon>
        <taxon>Euheterodonta</taxon>
        <taxon>Imparidentia</taxon>
        <taxon>Neoheterodontei</taxon>
        <taxon>Myida</taxon>
        <taxon>Dreissenoidea</taxon>
        <taxon>Dreissenidae</taxon>
        <taxon>Dreissena</taxon>
    </lineage>
</organism>
<dbReference type="Proteomes" id="UP000828390">
    <property type="component" value="Unassembled WGS sequence"/>
</dbReference>
<comment type="caution">
    <text evidence="1">The sequence shown here is derived from an EMBL/GenBank/DDBJ whole genome shotgun (WGS) entry which is preliminary data.</text>
</comment>
<keyword evidence="2" id="KW-1185">Reference proteome</keyword>
<dbReference type="AlphaFoldDB" id="A0A9D4DHI3"/>
<sequence length="64" mass="7428">MQKNKVLLGQMSRVVGLADLSTLFHVTSYRHCFYMLSIKKQILKTVQIETRVPRSEMTALKPDF</sequence>
<proteinExistence type="predicted"/>
<gene>
    <name evidence="1" type="ORF">DPMN_182630</name>
</gene>
<reference evidence="1" key="2">
    <citation type="submission" date="2020-11" db="EMBL/GenBank/DDBJ databases">
        <authorList>
            <person name="McCartney M.A."/>
            <person name="Auch B."/>
            <person name="Kono T."/>
            <person name="Mallez S."/>
            <person name="Becker A."/>
            <person name="Gohl D.M."/>
            <person name="Silverstein K.A.T."/>
            <person name="Koren S."/>
            <person name="Bechman K.B."/>
            <person name="Herman A."/>
            <person name="Abrahante J.E."/>
            <person name="Garbe J."/>
        </authorList>
    </citation>
    <scope>NUCLEOTIDE SEQUENCE</scope>
    <source>
        <strain evidence="1">Duluth1</strain>
        <tissue evidence="1">Whole animal</tissue>
    </source>
</reference>
<dbReference type="EMBL" id="JAIWYP010000010">
    <property type="protein sequence ID" value="KAH3748192.1"/>
    <property type="molecule type" value="Genomic_DNA"/>
</dbReference>
<protein>
    <submittedName>
        <fullName evidence="1">Uncharacterized protein</fullName>
    </submittedName>
</protein>
<evidence type="ECO:0000313" key="1">
    <source>
        <dbReference type="EMBL" id="KAH3748192.1"/>
    </source>
</evidence>
<accession>A0A9D4DHI3</accession>
<reference evidence="1" key="1">
    <citation type="journal article" date="2019" name="bioRxiv">
        <title>The Genome of the Zebra Mussel, Dreissena polymorpha: A Resource for Invasive Species Research.</title>
        <authorList>
            <person name="McCartney M.A."/>
            <person name="Auch B."/>
            <person name="Kono T."/>
            <person name="Mallez S."/>
            <person name="Zhang Y."/>
            <person name="Obille A."/>
            <person name="Becker A."/>
            <person name="Abrahante J.E."/>
            <person name="Garbe J."/>
            <person name="Badalamenti J.P."/>
            <person name="Herman A."/>
            <person name="Mangelson H."/>
            <person name="Liachko I."/>
            <person name="Sullivan S."/>
            <person name="Sone E.D."/>
            <person name="Koren S."/>
            <person name="Silverstein K.A.T."/>
            <person name="Beckman K.B."/>
            <person name="Gohl D.M."/>
        </authorList>
    </citation>
    <scope>NUCLEOTIDE SEQUENCE</scope>
    <source>
        <strain evidence="1">Duluth1</strain>
        <tissue evidence="1">Whole animal</tissue>
    </source>
</reference>
<evidence type="ECO:0000313" key="2">
    <source>
        <dbReference type="Proteomes" id="UP000828390"/>
    </source>
</evidence>